<dbReference type="EMBL" id="JBHRSZ010000002">
    <property type="protein sequence ID" value="MFC3150001.1"/>
    <property type="molecule type" value="Genomic_DNA"/>
</dbReference>
<dbReference type="Gene3D" id="1.25.40.10">
    <property type="entry name" value="Tetratricopeptide repeat domain"/>
    <property type="match status" value="1"/>
</dbReference>
<feature type="domain" description="Methyltransferase" evidence="2">
    <location>
        <begin position="443"/>
        <end position="561"/>
    </location>
</feature>
<protein>
    <submittedName>
        <fullName evidence="3">Methyltransferase domain-containing protein</fullName>
    </submittedName>
</protein>
<dbReference type="SUPFAM" id="SSF53335">
    <property type="entry name" value="S-adenosyl-L-methionine-dependent methyltransferases"/>
    <property type="match status" value="1"/>
</dbReference>
<dbReference type="Pfam" id="PF13847">
    <property type="entry name" value="Methyltransf_31"/>
    <property type="match status" value="1"/>
</dbReference>
<evidence type="ECO:0000313" key="3">
    <source>
        <dbReference type="EMBL" id="MFC3150001.1"/>
    </source>
</evidence>
<keyword evidence="1" id="KW-0802">TPR repeat</keyword>
<dbReference type="SUPFAM" id="SSF48452">
    <property type="entry name" value="TPR-like"/>
    <property type="match status" value="1"/>
</dbReference>
<dbReference type="InterPro" id="IPR019734">
    <property type="entry name" value="TPR_rpt"/>
</dbReference>
<organism evidence="3 4">
    <name type="scientific">Litoribrevibacter euphylliae</name>
    <dbReference type="NCBI Taxonomy" id="1834034"/>
    <lineage>
        <taxon>Bacteria</taxon>
        <taxon>Pseudomonadati</taxon>
        <taxon>Pseudomonadota</taxon>
        <taxon>Gammaproteobacteria</taxon>
        <taxon>Oceanospirillales</taxon>
        <taxon>Oceanospirillaceae</taxon>
        <taxon>Litoribrevibacter</taxon>
    </lineage>
</organism>
<evidence type="ECO:0000256" key="1">
    <source>
        <dbReference type="PROSITE-ProRule" id="PRU00339"/>
    </source>
</evidence>
<dbReference type="SMART" id="SM00028">
    <property type="entry name" value="TPR"/>
    <property type="match status" value="2"/>
</dbReference>
<keyword evidence="4" id="KW-1185">Reference proteome</keyword>
<keyword evidence="3" id="KW-0489">Methyltransferase</keyword>
<dbReference type="PANTHER" id="PTHR45128:SF1">
    <property type="entry name" value="S-ADENOSYLMETHIONINE-DEPENDENT METHYLTRANSFERASE RV2258C"/>
    <property type="match status" value="1"/>
</dbReference>
<proteinExistence type="predicted"/>
<name>A0ABV7HBD3_9GAMM</name>
<dbReference type="PROSITE" id="PS50005">
    <property type="entry name" value="TPR"/>
    <property type="match status" value="1"/>
</dbReference>
<dbReference type="CDD" id="cd02440">
    <property type="entry name" value="AdoMet_MTases"/>
    <property type="match status" value="1"/>
</dbReference>
<evidence type="ECO:0000313" key="4">
    <source>
        <dbReference type="Proteomes" id="UP001595476"/>
    </source>
</evidence>
<dbReference type="Gene3D" id="3.40.50.150">
    <property type="entry name" value="Vaccinia Virus protein VP39"/>
    <property type="match status" value="1"/>
</dbReference>
<dbReference type="InterPro" id="IPR025714">
    <property type="entry name" value="Methyltranfer_dom"/>
</dbReference>
<gene>
    <name evidence="3" type="ORF">ACFOEK_03085</name>
</gene>
<feature type="repeat" description="TPR" evidence="1">
    <location>
        <begin position="67"/>
        <end position="100"/>
    </location>
</feature>
<dbReference type="Proteomes" id="UP001595476">
    <property type="component" value="Unassembled WGS sequence"/>
</dbReference>
<comment type="caution">
    <text evidence="3">The sequence shown here is derived from an EMBL/GenBank/DDBJ whole genome shotgun (WGS) entry which is preliminary data.</text>
</comment>
<accession>A0ABV7HBD3</accession>
<keyword evidence="3" id="KW-0808">Transferase</keyword>
<dbReference type="GO" id="GO:0032259">
    <property type="term" value="P:methylation"/>
    <property type="evidence" value="ECO:0007669"/>
    <property type="project" value="UniProtKB-KW"/>
</dbReference>
<evidence type="ECO:0000259" key="2">
    <source>
        <dbReference type="Pfam" id="PF13847"/>
    </source>
</evidence>
<dbReference type="RefSeq" id="WP_386715997.1">
    <property type="nucleotide sequence ID" value="NZ_JBHRSZ010000002.1"/>
</dbReference>
<reference evidence="4" key="1">
    <citation type="journal article" date="2019" name="Int. J. Syst. Evol. Microbiol.">
        <title>The Global Catalogue of Microorganisms (GCM) 10K type strain sequencing project: providing services to taxonomists for standard genome sequencing and annotation.</title>
        <authorList>
            <consortium name="The Broad Institute Genomics Platform"/>
            <consortium name="The Broad Institute Genome Sequencing Center for Infectious Disease"/>
            <person name="Wu L."/>
            <person name="Ma J."/>
        </authorList>
    </citation>
    <scope>NUCLEOTIDE SEQUENCE [LARGE SCALE GENOMIC DNA]</scope>
    <source>
        <strain evidence="4">KCTC 52438</strain>
    </source>
</reference>
<dbReference type="InterPro" id="IPR029063">
    <property type="entry name" value="SAM-dependent_MTases_sf"/>
</dbReference>
<dbReference type="InterPro" id="IPR011990">
    <property type="entry name" value="TPR-like_helical_dom_sf"/>
</dbReference>
<dbReference type="InterPro" id="IPR053173">
    <property type="entry name" value="SAM-binding_MTase"/>
</dbReference>
<sequence>MNAISQQIQDKHPQFNQTIDGASRLVLANEYYNRSVQADLSIEERIKERLKAKKICLEVLTEEPDQVDMLNIMGRISIDEMDFDSALVLLTKALKADPEVINSWINMAYLHLVCRKPEHAEKCINHALKLEPEDLKALKVLAYTKLQQGNFIEAFQTYRALVNQGLIDETIQSGLAQSAPMIKAEAFDSQLQSDVESFMKLPEVNPEAFAPLATSLLDHKYGLSDDDSQLNLDELANDHFLLTCLSNIQMPSKVIEELARSLRYCVLADSLHNTRIRDELVNLAVALSLYSSNNEFVMEIKPDEQKGLESLIMLLNGFVADKTWHPNDICGAMVLVTMYQPISSLGISEDISERSINDWADFMQPIVEKTLFDNLYLTELASENLKITETSQQPESNVICDHYSESPYPRWTSLGYHTPTDYLQALHTELPHFQPSKELKNKTLEFLVAGCGTGLQAIRAAKYFNNIKVTAIDLSSSSIAYARMMAAKLRVENVEFLEGNLLDVKKLGKTFDVIECSGVLHHMPEPEEGLNALYEVLADHGLIKIGLYSELARQQISATKEIIETNDIKPTLENIQQFRAMLMNKEIDGQFDEIVSRPDFYTTSGCQDLLFNPIEHLYTLPKIESLLAKFDLNFLGFIGINNRYKAQFDSAFPLDQTRSSLSNWDQVEQANPQMFNCMYQLYCSK</sequence>
<dbReference type="GO" id="GO:0008168">
    <property type="term" value="F:methyltransferase activity"/>
    <property type="evidence" value="ECO:0007669"/>
    <property type="project" value="UniProtKB-KW"/>
</dbReference>
<dbReference type="PANTHER" id="PTHR45128">
    <property type="entry name" value="METHYLTRANSFERASE TYPE 11"/>
    <property type="match status" value="1"/>
</dbReference>